<evidence type="ECO:0000313" key="3">
    <source>
        <dbReference type="Proteomes" id="UP000190750"/>
    </source>
</evidence>
<keyword evidence="3" id="KW-1185">Reference proteome</keyword>
<organism evidence="2 3">
    <name type="scientific">Rhodoferax fermentans</name>
    <dbReference type="NCBI Taxonomy" id="28066"/>
    <lineage>
        <taxon>Bacteria</taxon>
        <taxon>Pseudomonadati</taxon>
        <taxon>Pseudomonadota</taxon>
        <taxon>Betaproteobacteria</taxon>
        <taxon>Burkholderiales</taxon>
        <taxon>Comamonadaceae</taxon>
        <taxon>Rhodoferax</taxon>
    </lineage>
</organism>
<reference evidence="2 3" key="1">
    <citation type="submission" date="2017-01" db="EMBL/GenBank/DDBJ databases">
        <title>Genome sequencing of Rhodoferax fermentans JCM 7819.</title>
        <authorList>
            <person name="Kim Y.J."/>
            <person name="Farh M.E.-A."/>
            <person name="Yang D.-C."/>
        </authorList>
    </citation>
    <scope>NUCLEOTIDE SEQUENCE [LARGE SCALE GENOMIC DNA]</scope>
    <source>
        <strain evidence="2 3">JCM 7819</strain>
    </source>
</reference>
<gene>
    <name evidence="2" type="ORF">RF819_02035</name>
</gene>
<protein>
    <submittedName>
        <fullName evidence="2">Uncharacterized protein</fullName>
    </submittedName>
</protein>
<dbReference type="AlphaFoldDB" id="A0A1T1ANB6"/>
<dbReference type="Proteomes" id="UP000190750">
    <property type="component" value="Unassembled WGS sequence"/>
</dbReference>
<dbReference type="EMBL" id="MTJN01000002">
    <property type="protein sequence ID" value="OOV05651.1"/>
    <property type="molecule type" value="Genomic_DNA"/>
</dbReference>
<comment type="caution">
    <text evidence="2">The sequence shown here is derived from an EMBL/GenBank/DDBJ whole genome shotgun (WGS) entry which is preliminary data.</text>
</comment>
<sequence>MSTQTLTAKLEAVKAVINSPELAKLQAAHATAQKQLDWCVEQHKADPTPRMALDRAAAKQRTAHALDALNKLQGQINQARQESSDLTRMLNSGETLANARQAWRDAADAQVTATRAAQDAQDGMTAINAALEAEKQKATAASLLQRAATLAELGFGDKVETTAAAAGKLLDNANLKIDALLNDAIPAAQKRIDQANTALVQADKATRAAEAEILKAHADCAELALAVAAEDFEKLVLSFHASRIAAFGDFGRRVEHYTVVNDTRFEIEAERIRAQAEQGN</sequence>
<name>A0A1T1ANB6_RHOFE</name>
<evidence type="ECO:0000313" key="2">
    <source>
        <dbReference type="EMBL" id="OOV05651.1"/>
    </source>
</evidence>
<feature type="coiled-coil region" evidence="1">
    <location>
        <begin position="62"/>
        <end position="89"/>
    </location>
</feature>
<evidence type="ECO:0000256" key="1">
    <source>
        <dbReference type="SAM" id="Coils"/>
    </source>
</evidence>
<accession>A0A1T1ANB6</accession>
<dbReference type="STRING" id="28066.RF819_02035"/>
<proteinExistence type="predicted"/>
<keyword evidence="1" id="KW-0175">Coiled coil</keyword>